<keyword evidence="1" id="KW-0812">Transmembrane</keyword>
<accession>A0A1S2N867</accession>
<proteinExistence type="predicted"/>
<name>A0A1S2N867_9BURK</name>
<feature type="transmembrane region" description="Helical" evidence="1">
    <location>
        <begin position="7"/>
        <end position="25"/>
    </location>
</feature>
<gene>
    <name evidence="2" type="ORF">LO55_842</name>
</gene>
<reference evidence="2 3" key="1">
    <citation type="submission" date="2014-10" db="EMBL/GenBank/DDBJ databases">
        <authorList>
            <person name="Seo M.-J."/>
            <person name="Seok Y.J."/>
            <person name="Cha I.-T."/>
        </authorList>
    </citation>
    <scope>NUCLEOTIDE SEQUENCE [LARGE SCALE GENOMIC DNA]</scope>
    <source>
        <strain evidence="2 3">NEU</strain>
    </source>
</reference>
<feature type="transmembrane region" description="Helical" evidence="1">
    <location>
        <begin position="64"/>
        <end position="82"/>
    </location>
</feature>
<evidence type="ECO:0000313" key="2">
    <source>
        <dbReference type="EMBL" id="OIJ40492.1"/>
    </source>
</evidence>
<sequence length="155" mass="17980">MLELSEGGRVVSMVGAVLVAAYLFARVEVEIEGEAGWAANLPTWRIEQHPLLDIFMGGRALTGYHLWMFAFIGLIFHFPLFFMGQWSWKLEACAAASIMLFWIVEDYLWFVINPAFGWRRFKQELVPWHKHWAFGAPVDYWIFGAISLLLFWYGA</sequence>
<dbReference type="AlphaFoldDB" id="A0A1S2N867"/>
<keyword evidence="1" id="KW-0472">Membrane</keyword>
<feature type="transmembrane region" description="Helical" evidence="1">
    <location>
        <begin position="94"/>
        <end position="112"/>
    </location>
</feature>
<dbReference type="RefSeq" id="WP_005662981.1">
    <property type="nucleotide sequence ID" value="NZ_DALZDZ010000029.1"/>
</dbReference>
<protein>
    <submittedName>
        <fullName evidence="2">Putative membrane protein</fullName>
    </submittedName>
</protein>
<keyword evidence="1" id="KW-1133">Transmembrane helix</keyword>
<feature type="transmembrane region" description="Helical" evidence="1">
    <location>
        <begin position="132"/>
        <end position="153"/>
    </location>
</feature>
<dbReference type="EMBL" id="JRYB01000001">
    <property type="protein sequence ID" value="OIJ40492.1"/>
    <property type="molecule type" value="Genomic_DNA"/>
</dbReference>
<evidence type="ECO:0000313" key="3">
    <source>
        <dbReference type="Proteomes" id="UP000180246"/>
    </source>
</evidence>
<comment type="caution">
    <text evidence="2">The sequence shown here is derived from an EMBL/GenBank/DDBJ whole genome shotgun (WGS) entry which is preliminary data.</text>
</comment>
<dbReference type="Proteomes" id="UP000180246">
    <property type="component" value="Unassembled WGS sequence"/>
</dbReference>
<evidence type="ECO:0000256" key="1">
    <source>
        <dbReference type="SAM" id="Phobius"/>
    </source>
</evidence>
<organism evidence="2 3">
    <name type="scientific">Massilia timonae</name>
    <dbReference type="NCBI Taxonomy" id="47229"/>
    <lineage>
        <taxon>Bacteria</taxon>
        <taxon>Pseudomonadati</taxon>
        <taxon>Pseudomonadota</taxon>
        <taxon>Betaproteobacteria</taxon>
        <taxon>Burkholderiales</taxon>
        <taxon>Oxalobacteraceae</taxon>
        <taxon>Telluria group</taxon>
        <taxon>Massilia</taxon>
    </lineage>
</organism>